<reference evidence="2" key="1">
    <citation type="journal article" date="2020" name="Stud. Mycol.">
        <title>101 Dothideomycetes genomes: a test case for predicting lifestyles and emergence of pathogens.</title>
        <authorList>
            <person name="Haridas S."/>
            <person name="Albert R."/>
            <person name="Binder M."/>
            <person name="Bloem J."/>
            <person name="Labutti K."/>
            <person name="Salamov A."/>
            <person name="Andreopoulos B."/>
            <person name="Baker S."/>
            <person name="Barry K."/>
            <person name="Bills G."/>
            <person name="Bluhm B."/>
            <person name="Cannon C."/>
            <person name="Castanera R."/>
            <person name="Culley D."/>
            <person name="Daum C."/>
            <person name="Ezra D."/>
            <person name="Gonzalez J."/>
            <person name="Henrissat B."/>
            <person name="Kuo A."/>
            <person name="Liang C."/>
            <person name="Lipzen A."/>
            <person name="Lutzoni F."/>
            <person name="Magnuson J."/>
            <person name="Mondo S."/>
            <person name="Nolan M."/>
            <person name="Ohm R."/>
            <person name="Pangilinan J."/>
            <person name="Park H.-J."/>
            <person name="Ramirez L."/>
            <person name="Alfaro M."/>
            <person name="Sun H."/>
            <person name="Tritt A."/>
            <person name="Yoshinaga Y."/>
            <person name="Zwiers L.-H."/>
            <person name="Turgeon B."/>
            <person name="Goodwin S."/>
            <person name="Spatafora J."/>
            <person name="Crous P."/>
            <person name="Grigoriev I."/>
        </authorList>
    </citation>
    <scope>NUCLEOTIDE SEQUENCE</scope>
    <source>
        <strain evidence="2">CBS 119925</strain>
    </source>
</reference>
<accession>A0A6A6VCP9</accession>
<dbReference type="EMBL" id="MU006572">
    <property type="protein sequence ID" value="KAF2747489.1"/>
    <property type="molecule type" value="Genomic_DNA"/>
</dbReference>
<dbReference type="AlphaFoldDB" id="A0A6A6VCP9"/>
<dbReference type="Proteomes" id="UP000799440">
    <property type="component" value="Unassembled WGS sequence"/>
</dbReference>
<keyword evidence="3" id="KW-1185">Reference proteome</keyword>
<organism evidence="2 3">
    <name type="scientific">Sporormia fimetaria CBS 119925</name>
    <dbReference type="NCBI Taxonomy" id="1340428"/>
    <lineage>
        <taxon>Eukaryota</taxon>
        <taxon>Fungi</taxon>
        <taxon>Dikarya</taxon>
        <taxon>Ascomycota</taxon>
        <taxon>Pezizomycotina</taxon>
        <taxon>Dothideomycetes</taxon>
        <taxon>Pleosporomycetidae</taxon>
        <taxon>Pleosporales</taxon>
        <taxon>Sporormiaceae</taxon>
        <taxon>Sporormia</taxon>
    </lineage>
</organism>
<evidence type="ECO:0000256" key="1">
    <source>
        <dbReference type="SAM" id="MobiDB-lite"/>
    </source>
</evidence>
<protein>
    <submittedName>
        <fullName evidence="2">Uncharacterized protein</fullName>
    </submittedName>
</protein>
<proteinExistence type="predicted"/>
<gene>
    <name evidence="2" type="ORF">M011DRAFT_45350</name>
</gene>
<name>A0A6A6VCP9_9PLEO</name>
<sequence>MRKVAIGMKNTGILTIAKCPKYIERTHSFERVYYSNTDPGVTITGYEANLTGHHPSGVTPTVTCIIKSRDHRPAKTAPSRTAAPSRTRAPSRTTAPPLDESTVPDDSTAPGREHRPGRQHRPWTRAPSRTTAPSLDDRNSGDTQIVYIDLTTSLMDCCVQLQSSTSLVHLVFNPRYPFQSLVHLVFNPRYPFQKVYSLLS</sequence>
<evidence type="ECO:0000313" key="3">
    <source>
        <dbReference type="Proteomes" id="UP000799440"/>
    </source>
</evidence>
<evidence type="ECO:0000313" key="2">
    <source>
        <dbReference type="EMBL" id="KAF2747489.1"/>
    </source>
</evidence>
<feature type="region of interest" description="Disordered" evidence="1">
    <location>
        <begin position="69"/>
        <end position="140"/>
    </location>
</feature>
<feature type="compositionally biased region" description="Polar residues" evidence="1">
    <location>
        <begin position="78"/>
        <end position="94"/>
    </location>
</feature>